<dbReference type="EMBL" id="JBBJUP010000002">
    <property type="protein sequence ID" value="MEJ8277904.1"/>
    <property type="molecule type" value="Genomic_DNA"/>
</dbReference>
<feature type="domain" description="HTH tetR-type" evidence="3">
    <location>
        <begin position="15"/>
        <end position="75"/>
    </location>
</feature>
<dbReference type="SUPFAM" id="SSF46689">
    <property type="entry name" value="Homeodomain-like"/>
    <property type="match status" value="1"/>
</dbReference>
<keyword evidence="5" id="KW-1185">Reference proteome</keyword>
<evidence type="ECO:0000256" key="2">
    <source>
        <dbReference type="PROSITE-ProRule" id="PRU00335"/>
    </source>
</evidence>
<proteinExistence type="predicted"/>
<name>A0ABU8T1R7_9PSEU</name>
<dbReference type="Pfam" id="PF00440">
    <property type="entry name" value="TetR_N"/>
    <property type="match status" value="1"/>
</dbReference>
<evidence type="ECO:0000256" key="1">
    <source>
        <dbReference type="ARBA" id="ARBA00023125"/>
    </source>
</evidence>
<protein>
    <submittedName>
        <fullName evidence="4">TetR family transcriptional regulator</fullName>
    </submittedName>
</protein>
<evidence type="ECO:0000313" key="5">
    <source>
        <dbReference type="Proteomes" id="UP001364211"/>
    </source>
</evidence>
<evidence type="ECO:0000259" key="3">
    <source>
        <dbReference type="PROSITE" id="PS50977"/>
    </source>
</evidence>
<reference evidence="4 5" key="1">
    <citation type="submission" date="2024-03" db="EMBL/GenBank/DDBJ databases">
        <title>Draft genome sequence of Pseudonocardia sp. DW16-2.</title>
        <authorList>
            <person name="Duangmal K."/>
        </authorList>
    </citation>
    <scope>NUCLEOTIDE SEQUENCE [LARGE SCALE GENOMIC DNA]</scope>
    <source>
        <strain evidence="4 5">DW16-2</strain>
    </source>
</reference>
<sequence length="211" mass="22313">MPREYRSALRDERTRTTRRAVVAAAAAQFVRDGYAATTLDSVAAAAGVSRRTVVNAAGGKPALLSLAWDHTLVGDDEPVPMADRPAVARILACTDAPAAVAAWVDMVVEVQVRAAPLAAVIEAAADVDPDVAALRDRAETERLAGARAFAAHLAALDAGVDPATAADLAWTLNDGTSYRRLVVLRGWPVGSYRDWLVRAARCSLLTSRRTS</sequence>
<feature type="DNA-binding region" description="H-T-H motif" evidence="2">
    <location>
        <begin position="38"/>
        <end position="57"/>
    </location>
</feature>
<organism evidence="4 5">
    <name type="scientific">Pseudonocardia spirodelae</name>
    <dbReference type="NCBI Taxonomy" id="3133431"/>
    <lineage>
        <taxon>Bacteria</taxon>
        <taxon>Bacillati</taxon>
        <taxon>Actinomycetota</taxon>
        <taxon>Actinomycetes</taxon>
        <taxon>Pseudonocardiales</taxon>
        <taxon>Pseudonocardiaceae</taxon>
        <taxon>Pseudonocardia</taxon>
    </lineage>
</organism>
<evidence type="ECO:0000313" key="4">
    <source>
        <dbReference type="EMBL" id="MEJ8277904.1"/>
    </source>
</evidence>
<gene>
    <name evidence="4" type="ORF">WJX68_03075</name>
</gene>
<comment type="caution">
    <text evidence="4">The sequence shown here is derived from an EMBL/GenBank/DDBJ whole genome shotgun (WGS) entry which is preliminary data.</text>
</comment>
<dbReference type="RefSeq" id="WP_340286021.1">
    <property type="nucleotide sequence ID" value="NZ_JBBJUP010000002.1"/>
</dbReference>
<keyword evidence="1 2" id="KW-0238">DNA-binding</keyword>
<dbReference type="InterPro" id="IPR001647">
    <property type="entry name" value="HTH_TetR"/>
</dbReference>
<dbReference type="PROSITE" id="PS50977">
    <property type="entry name" value="HTH_TETR_2"/>
    <property type="match status" value="1"/>
</dbReference>
<dbReference type="Proteomes" id="UP001364211">
    <property type="component" value="Unassembled WGS sequence"/>
</dbReference>
<accession>A0ABU8T1R7</accession>
<dbReference type="InterPro" id="IPR009057">
    <property type="entry name" value="Homeodomain-like_sf"/>
</dbReference>
<dbReference type="Gene3D" id="1.10.357.10">
    <property type="entry name" value="Tetracycline Repressor, domain 2"/>
    <property type="match status" value="1"/>
</dbReference>